<evidence type="ECO:0000256" key="8">
    <source>
        <dbReference type="ARBA" id="ARBA00022643"/>
    </source>
</evidence>
<evidence type="ECO:0000256" key="3">
    <source>
        <dbReference type="ARBA" id="ARBA00004725"/>
    </source>
</evidence>
<dbReference type="GO" id="GO:0006207">
    <property type="term" value="P:'de novo' pyrimidine nucleobase biosynthetic process"/>
    <property type="evidence" value="ECO:0007669"/>
    <property type="project" value="TreeGrafter"/>
</dbReference>
<name>J5RAQ3_TRIAS</name>
<keyword evidence="8 11" id="KW-0288">FMN</keyword>
<comment type="function">
    <text evidence="11">Catalyzes the conversion of dihydroorotate to orotate with fumarate as the electron acceptor.</text>
</comment>
<dbReference type="PANTHER" id="PTHR48109:SF1">
    <property type="entry name" value="DIHYDROOROTATE DEHYDROGENASE (FUMARATE)"/>
    <property type="match status" value="1"/>
</dbReference>
<comment type="caution">
    <text evidence="13">The sequence shown here is derived from an EMBL/GenBank/DDBJ whole genome shotgun (WGS) entry which is preliminary data.</text>
</comment>
<evidence type="ECO:0000256" key="7">
    <source>
        <dbReference type="ARBA" id="ARBA00022630"/>
    </source>
</evidence>
<organism evidence="13 14">
    <name type="scientific">Trichosporon asahii var. asahii (strain ATCC 90039 / CBS 2479 / JCM 2466 / KCTC 7840 / NBRC 103889/ NCYC 2677 / UAMH 7654)</name>
    <name type="common">Yeast</name>
    <dbReference type="NCBI Taxonomy" id="1186058"/>
    <lineage>
        <taxon>Eukaryota</taxon>
        <taxon>Fungi</taxon>
        <taxon>Dikarya</taxon>
        <taxon>Basidiomycota</taxon>
        <taxon>Agaricomycotina</taxon>
        <taxon>Tremellomycetes</taxon>
        <taxon>Trichosporonales</taxon>
        <taxon>Trichosporonaceae</taxon>
        <taxon>Trichosporon</taxon>
    </lineage>
</organism>
<comment type="cofactor">
    <cofactor evidence="1 11">
        <name>FMN</name>
        <dbReference type="ChEBI" id="CHEBI:58210"/>
    </cofactor>
</comment>
<evidence type="ECO:0000313" key="14">
    <source>
        <dbReference type="Proteomes" id="UP000002748"/>
    </source>
</evidence>
<proteinExistence type="inferred from homology"/>
<dbReference type="GO" id="GO:0005737">
    <property type="term" value="C:cytoplasm"/>
    <property type="evidence" value="ECO:0007669"/>
    <property type="project" value="UniProtKB-SubCell"/>
</dbReference>
<comment type="pathway">
    <text evidence="3 11">Pyrimidine metabolism; UMP biosynthesis via de novo pathway.</text>
</comment>
<dbReference type="Proteomes" id="UP000002748">
    <property type="component" value="Unassembled WGS sequence"/>
</dbReference>
<evidence type="ECO:0000313" key="13">
    <source>
        <dbReference type="EMBL" id="EJT51603.1"/>
    </source>
</evidence>
<dbReference type="InterPro" id="IPR033886">
    <property type="entry name" value="DHOD_1A"/>
</dbReference>
<evidence type="ECO:0000256" key="10">
    <source>
        <dbReference type="ARBA" id="ARBA00023002"/>
    </source>
</evidence>
<evidence type="ECO:0000256" key="11">
    <source>
        <dbReference type="RuleBase" id="RU364042"/>
    </source>
</evidence>
<sequence>MPAKLRIEPPLLNAACPWASDLTFLRPLWKSPSTGAITTRTSLVNGYPHDDAVNTFLFYDPSDSTSSTSRDPPAFQPSSDSLTGSLNCFGLSPHPLASYLDFIRALAKEPSDKLIVVSVTGETPETNAEAVRQVIAFSKEVPLRLAVEINLSCPNVPGRPPPAYDDGELRAFLAALPDSSPIPIGLKTTPYTHPGQFRMLVSAVKDSGKISFITAANTLGSSVVMTPEGPILPSEGGFGGLAGPAIHPLALGNVVSLRKMFDEAGVDIQIIGVGGVGDANGYKRMRAAGADFVAVATALGKQGPKVFDDINAKL</sequence>
<dbReference type="InterPro" id="IPR005720">
    <property type="entry name" value="Dihydroorotate_DH_cat"/>
</dbReference>
<evidence type="ECO:0000256" key="2">
    <source>
        <dbReference type="ARBA" id="ARBA00004496"/>
    </source>
</evidence>
<comment type="similarity">
    <text evidence="4 11">Belongs to the dihydroorotate dehydrogenase family. Type 1 subfamily.</text>
</comment>
<dbReference type="EMBL" id="ALBS01000050">
    <property type="protein sequence ID" value="EJT51603.1"/>
    <property type="molecule type" value="Genomic_DNA"/>
</dbReference>
<dbReference type="RefSeq" id="XP_014182902.1">
    <property type="nucleotide sequence ID" value="XM_014327427.1"/>
</dbReference>
<evidence type="ECO:0000256" key="9">
    <source>
        <dbReference type="ARBA" id="ARBA00022975"/>
    </source>
</evidence>
<evidence type="ECO:0000256" key="4">
    <source>
        <dbReference type="ARBA" id="ARBA00008008"/>
    </source>
</evidence>
<accession>J5RAQ3</accession>
<dbReference type="OrthoDB" id="14784at2759"/>
<dbReference type="CDD" id="cd04741">
    <property type="entry name" value="DHOD_1A_like"/>
    <property type="match status" value="1"/>
</dbReference>
<protein>
    <recommendedName>
        <fullName evidence="5 11">Dihydroorotate dehydrogenase (fumarate)</fullName>
        <ecNumber evidence="11">1.3.98.1</ecNumber>
    </recommendedName>
    <alternativeName>
        <fullName evidence="11">Dihydroorotate oxidase</fullName>
    </alternativeName>
</protein>
<dbReference type="VEuPathDB" id="FungiDB:A1Q1_07191"/>
<dbReference type="SUPFAM" id="SSF51395">
    <property type="entry name" value="FMN-linked oxidoreductases"/>
    <property type="match status" value="1"/>
</dbReference>
<keyword evidence="6 11" id="KW-0963">Cytoplasm</keyword>
<evidence type="ECO:0000259" key="12">
    <source>
        <dbReference type="Pfam" id="PF01180"/>
    </source>
</evidence>
<comment type="subunit">
    <text evidence="11">Homodimer.</text>
</comment>
<keyword evidence="10 11" id="KW-0560">Oxidoreductase</keyword>
<evidence type="ECO:0000256" key="6">
    <source>
        <dbReference type="ARBA" id="ARBA00022490"/>
    </source>
</evidence>
<dbReference type="InterPro" id="IPR050074">
    <property type="entry name" value="DHO_dehydrogenase"/>
</dbReference>
<dbReference type="GeneID" id="25990703"/>
<dbReference type="UniPathway" id="UPA00070"/>
<reference evidence="13 14" key="1">
    <citation type="journal article" date="2012" name="Eukaryot. Cell">
        <title>Draft genome sequence of CBS 2479, the standard type strain of Trichosporon asahii.</title>
        <authorList>
            <person name="Yang R.Y."/>
            <person name="Li H.T."/>
            <person name="Zhu H."/>
            <person name="Zhou G.P."/>
            <person name="Wang M."/>
            <person name="Wang L."/>
        </authorList>
    </citation>
    <scope>NUCLEOTIDE SEQUENCE [LARGE SCALE GENOMIC DNA]</scope>
    <source>
        <strain evidence="14">ATCC 90039 / CBS 2479 / JCM 2466 / KCTC 7840 / NCYC 2677 / UAMH 7654</strain>
    </source>
</reference>
<feature type="domain" description="Dihydroorotate dehydrogenase catalytic" evidence="12">
    <location>
        <begin position="83"/>
        <end position="314"/>
    </location>
</feature>
<dbReference type="PANTHER" id="PTHR48109">
    <property type="entry name" value="DIHYDROOROTATE DEHYDROGENASE (QUINONE), MITOCHONDRIAL-RELATED"/>
    <property type="match status" value="1"/>
</dbReference>
<comment type="catalytic activity">
    <reaction evidence="11">
        <text>(S)-dihydroorotate + fumarate = orotate + succinate</text>
        <dbReference type="Rhea" id="RHEA:30059"/>
        <dbReference type="ChEBI" id="CHEBI:29806"/>
        <dbReference type="ChEBI" id="CHEBI:30031"/>
        <dbReference type="ChEBI" id="CHEBI:30839"/>
        <dbReference type="ChEBI" id="CHEBI:30864"/>
        <dbReference type="EC" id="1.3.98.1"/>
    </reaction>
</comment>
<dbReference type="GO" id="GO:0044205">
    <property type="term" value="P:'de novo' UMP biosynthetic process"/>
    <property type="evidence" value="ECO:0007669"/>
    <property type="project" value="UniProtKB-UniPathway"/>
</dbReference>
<keyword evidence="9 11" id="KW-0665">Pyrimidine biosynthesis</keyword>
<dbReference type="Gene3D" id="3.20.20.70">
    <property type="entry name" value="Aldolase class I"/>
    <property type="match status" value="1"/>
</dbReference>
<comment type="subcellular location">
    <subcellularLocation>
        <location evidence="2 11">Cytoplasm</location>
    </subcellularLocation>
</comment>
<dbReference type="Pfam" id="PF01180">
    <property type="entry name" value="DHO_dh"/>
    <property type="match status" value="1"/>
</dbReference>
<evidence type="ECO:0000256" key="1">
    <source>
        <dbReference type="ARBA" id="ARBA00001917"/>
    </source>
</evidence>
<dbReference type="Gene3D" id="2.30.26.10">
    <property type="entry name" value="Dihydroorotate Dehydrogenase A, chain A, domain 2"/>
    <property type="match status" value="1"/>
</dbReference>
<dbReference type="EC" id="1.3.98.1" evidence="11"/>
<keyword evidence="7 11" id="KW-0285">Flavoprotein</keyword>
<dbReference type="HOGENOM" id="CLU_036010_0_0_1"/>
<dbReference type="GO" id="GO:1990663">
    <property type="term" value="F:dihydroorotate dehydrogenase (fumarate) activity"/>
    <property type="evidence" value="ECO:0007669"/>
    <property type="project" value="UniProtKB-EC"/>
</dbReference>
<evidence type="ECO:0000256" key="5">
    <source>
        <dbReference type="ARBA" id="ARBA00021374"/>
    </source>
</evidence>
<gene>
    <name evidence="13" type="ORF">A1Q1_07191</name>
</gene>
<dbReference type="AlphaFoldDB" id="J5RAQ3"/>
<dbReference type="InterPro" id="IPR013785">
    <property type="entry name" value="Aldolase_TIM"/>
</dbReference>
<dbReference type="KEGG" id="tasa:A1Q1_07191"/>
<dbReference type="InterPro" id="IPR023359">
    <property type="entry name" value="Dihydro_DH_chainA_dom2"/>
</dbReference>